<dbReference type="PANTHER" id="PTHR38909:SF1">
    <property type="entry name" value="G PROTEIN GAMMA DOMAIN-CONTAINING PROTEIN"/>
    <property type="match status" value="1"/>
</dbReference>
<reference evidence="6" key="2">
    <citation type="submission" date="2008-08" db="EMBL/GenBank/DDBJ databases">
        <authorList>
            <consortium name="Diatom Consortium"/>
            <person name="Grigoriev I."/>
            <person name="Grimwood J."/>
            <person name="Kuo A."/>
            <person name="Otillar R.P."/>
            <person name="Salamov A."/>
            <person name="Detter J.C."/>
            <person name="Lindquist E."/>
            <person name="Shapiro H."/>
            <person name="Lucas S."/>
            <person name="Glavina del Rio T."/>
            <person name="Pitluck S."/>
            <person name="Rokhsar D."/>
            <person name="Bowler C."/>
        </authorList>
    </citation>
    <scope>GENOME REANNOTATION</scope>
    <source>
        <strain evidence="6">CCAP 1055/1</strain>
    </source>
</reference>
<dbReference type="HOGENOM" id="CLU_511417_0_0_1"/>
<sequence length="541" mass="56738">MHSPIRLPFGFSLCKLSLVVFCLLLSANTHHVLAEDGESRVPSDAPSLVPSPVDATAAPATETDAGVSRVPSDMPSLAPSFAPSISAAPTITPRPTTTASSSPTTGPTSPPSAVAAETTSPSAPAIVQGQVVLVLQTVERVMTGTVLTSFNEDVTMWYQQNLPYANVVAEAEPNSQTLLSSTRQRRLSRMPRKNSSHQPHSKIRRDLQEMVGSPLEVVLNVQADLMQPIATEDFERQLQAVTNANSSDLIVLLQDSTSIVTRSFFESLVEVTAIDGPGSFTSIEPSSNGGNDDGLSGGAIAGIVIGVLVGVGLLVAGGYWYKSTHETEKRSAKDNSAVMPSASTGVSTTSNVLSPNNTGFNRQHDQGPELSDSESGGAVYSDMNSEMDSRIGDQSMQADNMSYAYSLDPGQMDTGTIAGQSTYAYARGGGGGSMVGSEIAQSVSTADVDTVDASRRSNMVAREVLAPPGKLGIVIDTTLDGPVVHKVNGNSPLEGVLFPGDIIISIDEVDTRAMSASAITGLMVKTANQRRKLRVLSEDTQ</sequence>
<dbReference type="KEGG" id="pti:PHATRDRAFT_47562"/>
<feature type="region of interest" description="Disordered" evidence="1">
    <location>
        <begin position="326"/>
        <end position="384"/>
    </location>
</feature>
<name>B7G436_PHATC</name>
<evidence type="ECO:0000256" key="1">
    <source>
        <dbReference type="SAM" id="MobiDB-lite"/>
    </source>
</evidence>
<dbReference type="eggNOG" id="ENOG502STF0">
    <property type="taxonomic scope" value="Eukaryota"/>
</dbReference>
<dbReference type="InterPro" id="IPR001478">
    <property type="entry name" value="PDZ"/>
</dbReference>
<keyword evidence="2" id="KW-1133">Transmembrane helix</keyword>
<dbReference type="InParanoid" id="B7G436"/>
<dbReference type="Gene3D" id="2.30.42.10">
    <property type="match status" value="1"/>
</dbReference>
<feature type="chain" id="PRO_5002855728" description="PDZ domain-containing protein" evidence="3">
    <location>
        <begin position="35"/>
        <end position="541"/>
    </location>
</feature>
<accession>B7G436</accession>
<feature type="compositionally biased region" description="Basic residues" evidence="1">
    <location>
        <begin position="183"/>
        <end position="203"/>
    </location>
</feature>
<feature type="signal peptide" evidence="3">
    <location>
        <begin position="1"/>
        <end position="34"/>
    </location>
</feature>
<feature type="domain" description="PDZ" evidence="4">
    <location>
        <begin position="469"/>
        <end position="539"/>
    </location>
</feature>
<dbReference type="RefSeq" id="XP_002182002.1">
    <property type="nucleotide sequence ID" value="XM_002181966.1"/>
</dbReference>
<evidence type="ECO:0000256" key="2">
    <source>
        <dbReference type="SAM" id="Phobius"/>
    </source>
</evidence>
<dbReference type="AlphaFoldDB" id="B7G436"/>
<evidence type="ECO:0000256" key="3">
    <source>
        <dbReference type="SAM" id="SignalP"/>
    </source>
</evidence>
<keyword evidence="3" id="KW-0732">Signal</keyword>
<keyword evidence="2" id="KW-0812">Transmembrane</keyword>
<feature type="compositionally biased region" description="Low complexity" evidence="1">
    <location>
        <begin position="75"/>
        <end position="116"/>
    </location>
</feature>
<dbReference type="GeneID" id="7202792"/>
<feature type="region of interest" description="Disordered" evidence="1">
    <location>
        <begin position="175"/>
        <end position="203"/>
    </location>
</feature>
<protein>
    <recommendedName>
        <fullName evidence="4">PDZ domain-containing protein</fullName>
    </recommendedName>
</protein>
<keyword evidence="2" id="KW-0472">Membrane</keyword>
<dbReference type="SMART" id="SM00228">
    <property type="entry name" value="PDZ"/>
    <property type="match status" value="1"/>
</dbReference>
<feature type="compositionally biased region" description="Polar residues" evidence="1">
    <location>
        <begin position="341"/>
        <end position="361"/>
    </location>
</feature>
<dbReference type="InterPro" id="IPR036034">
    <property type="entry name" value="PDZ_sf"/>
</dbReference>
<evidence type="ECO:0000313" key="6">
    <source>
        <dbReference type="Proteomes" id="UP000000759"/>
    </source>
</evidence>
<reference evidence="5 6" key="1">
    <citation type="journal article" date="2008" name="Nature">
        <title>The Phaeodactylum genome reveals the evolutionary history of diatom genomes.</title>
        <authorList>
            <person name="Bowler C."/>
            <person name="Allen A.E."/>
            <person name="Badger J.H."/>
            <person name="Grimwood J."/>
            <person name="Jabbari K."/>
            <person name="Kuo A."/>
            <person name="Maheswari U."/>
            <person name="Martens C."/>
            <person name="Maumus F."/>
            <person name="Otillar R.P."/>
            <person name="Rayko E."/>
            <person name="Salamov A."/>
            <person name="Vandepoele K."/>
            <person name="Beszteri B."/>
            <person name="Gruber A."/>
            <person name="Heijde M."/>
            <person name="Katinka M."/>
            <person name="Mock T."/>
            <person name="Valentin K."/>
            <person name="Verret F."/>
            <person name="Berges J.A."/>
            <person name="Brownlee C."/>
            <person name="Cadoret J.P."/>
            <person name="Chiovitti A."/>
            <person name="Choi C.J."/>
            <person name="Coesel S."/>
            <person name="De Martino A."/>
            <person name="Detter J.C."/>
            <person name="Durkin C."/>
            <person name="Falciatore A."/>
            <person name="Fournet J."/>
            <person name="Haruta M."/>
            <person name="Huysman M.J."/>
            <person name="Jenkins B.D."/>
            <person name="Jiroutova K."/>
            <person name="Jorgensen R.E."/>
            <person name="Joubert Y."/>
            <person name="Kaplan A."/>
            <person name="Kroger N."/>
            <person name="Kroth P.G."/>
            <person name="La Roche J."/>
            <person name="Lindquist E."/>
            <person name="Lommer M."/>
            <person name="Martin-Jezequel V."/>
            <person name="Lopez P.J."/>
            <person name="Lucas S."/>
            <person name="Mangogna M."/>
            <person name="McGinnis K."/>
            <person name="Medlin L.K."/>
            <person name="Montsant A."/>
            <person name="Oudot-Le Secq M.P."/>
            <person name="Napoli C."/>
            <person name="Obornik M."/>
            <person name="Parker M.S."/>
            <person name="Petit J.L."/>
            <person name="Porcel B.M."/>
            <person name="Poulsen N."/>
            <person name="Robison M."/>
            <person name="Rychlewski L."/>
            <person name="Rynearson T.A."/>
            <person name="Schmutz J."/>
            <person name="Shapiro H."/>
            <person name="Siaut M."/>
            <person name="Stanley M."/>
            <person name="Sussman M.R."/>
            <person name="Taylor A.R."/>
            <person name="Vardi A."/>
            <person name="von Dassow P."/>
            <person name="Vyverman W."/>
            <person name="Willis A."/>
            <person name="Wyrwicz L.S."/>
            <person name="Rokhsar D.S."/>
            <person name="Weissenbach J."/>
            <person name="Armbrust E.V."/>
            <person name="Green B.R."/>
            <person name="Van de Peer Y."/>
            <person name="Grigoriev I.V."/>
        </authorList>
    </citation>
    <scope>NUCLEOTIDE SEQUENCE [LARGE SCALE GENOMIC DNA]</scope>
    <source>
        <strain evidence="5 6">CCAP 1055/1</strain>
    </source>
</reference>
<feature type="transmembrane region" description="Helical" evidence="2">
    <location>
        <begin position="295"/>
        <end position="321"/>
    </location>
</feature>
<keyword evidence="6" id="KW-1185">Reference proteome</keyword>
<dbReference type="EMBL" id="CM000616">
    <property type="protein sequence ID" value="EEC46542.1"/>
    <property type="molecule type" value="Genomic_DNA"/>
</dbReference>
<feature type="compositionally biased region" description="Low complexity" evidence="1">
    <location>
        <begin position="54"/>
        <end position="65"/>
    </location>
</feature>
<gene>
    <name evidence="5" type="ORF">PHATRDRAFT_47562</name>
</gene>
<organism evidence="5 6">
    <name type="scientific">Phaeodactylum tricornutum (strain CCAP 1055/1)</name>
    <dbReference type="NCBI Taxonomy" id="556484"/>
    <lineage>
        <taxon>Eukaryota</taxon>
        <taxon>Sar</taxon>
        <taxon>Stramenopiles</taxon>
        <taxon>Ochrophyta</taxon>
        <taxon>Bacillariophyta</taxon>
        <taxon>Bacillariophyceae</taxon>
        <taxon>Bacillariophycidae</taxon>
        <taxon>Naviculales</taxon>
        <taxon>Phaeodactylaceae</taxon>
        <taxon>Phaeodactylum</taxon>
    </lineage>
</organism>
<dbReference type="Proteomes" id="UP000000759">
    <property type="component" value="Chromosome 14"/>
</dbReference>
<evidence type="ECO:0000259" key="4">
    <source>
        <dbReference type="SMART" id="SM00228"/>
    </source>
</evidence>
<evidence type="ECO:0000313" key="5">
    <source>
        <dbReference type="EMBL" id="EEC46542.1"/>
    </source>
</evidence>
<dbReference type="OrthoDB" id="49238at2759"/>
<dbReference type="PaxDb" id="2850-Phatr47562"/>
<feature type="region of interest" description="Disordered" evidence="1">
    <location>
        <begin position="36"/>
        <end position="121"/>
    </location>
</feature>
<proteinExistence type="predicted"/>
<dbReference type="PANTHER" id="PTHR38909">
    <property type="entry name" value="G PROTEIN GAMMA DOMAIN-CONTAINING PROTEIN"/>
    <property type="match status" value="1"/>
</dbReference>
<dbReference type="SUPFAM" id="SSF50156">
    <property type="entry name" value="PDZ domain-like"/>
    <property type="match status" value="1"/>
</dbReference>